<organism evidence="1">
    <name type="scientific">Campylobacter jejuni</name>
    <dbReference type="NCBI Taxonomy" id="197"/>
    <lineage>
        <taxon>Bacteria</taxon>
        <taxon>Pseudomonadati</taxon>
        <taxon>Campylobacterota</taxon>
        <taxon>Epsilonproteobacteria</taxon>
        <taxon>Campylobacterales</taxon>
        <taxon>Campylobacteraceae</taxon>
        <taxon>Campylobacter</taxon>
    </lineage>
</organism>
<sequence length="84" mass="9617">MNNTTKLIKENLLKYIDKNSTCLEIAPGSGDMVNALIHDIKFMYTIDPSLISLEMENINNLKHIQGFFNFNTLKTTLKDKIDLI</sequence>
<keyword evidence="1" id="KW-0808">Transferase</keyword>
<proteinExistence type="predicted"/>
<dbReference type="EMBL" id="AAJEOT010000105">
    <property type="protein sequence ID" value="ECL0295777.1"/>
    <property type="molecule type" value="Genomic_DNA"/>
</dbReference>
<evidence type="ECO:0000313" key="1">
    <source>
        <dbReference type="EMBL" id="ECL0295777.1"/>
    </source>
</evidence>
<comment type="caution">
    <text evidence="1">The sequence shown here is derived from an EMBL/GenBank/DDBJ whole genome shotgun (WGS) entry which is preliminary data.</text>
</comment>
<dbReference type="AlphaFoldDB" id="A0A5Y7EZ80"/>
<feature type="non-terminal residue" evidence="1">
    <location>
        <position position="84"/>
    </location>
</feature>
<keyword evidence="1" id="KW-0489">Methyltransferase</keyword>
<name>A0A5Y7EZ80_CAMJU</name>
<accession>A0A5Y7EZ80</accession>
<protein>
    <submittedName>
        <fullName evidence="1">Class I SAM-dependent methyltransferase</fullName>
    </submittedName>
</protein>
<dbReference type="GO" id="GO:0008168">
    <property type="term" value="F:methyltransferase activity"/>
    <property type="evidence" value="ECO:0007669"/>
    <property type="project" value="UniProtKB-KW"/>
</dbReference>
<reference evidence="1" key="1">
    <citation type="submission" date="2019-06" db="EMBL/GenBank/DDBJ databases">
        <authorList>
            <consortium name="NARMS: The National Antimicrobial Resistance Monitoring System"/>
        </authorList>
    </citation>
    <scope>NUCLEOTIDE SEQUENCE</scope>
    <source>
        <strain evidence="1">FSIS31902190</strain>
    </source>
</reference>
<gene>
    <name evidence="1" type="ORF">FKJ08_09235</name>
</gene>
<dbReference type="GO" id="GO:0032259">
    <property type="term" value="P:methylation"/>
    <property type="evidence" value="ECO:0007669"/>
    <property type="project" value="UniProtKB-KW"/>
</dbReference>